<evidence type="ECO:0000256" key="5">
    <source>
        <dbReference type="ARBA" id="ARBA00023306"/>
    </source>
</evidence>
<proteinExistence type="predicted"/>
<keyword evidence="3" id="KW-0498">Mitosis</keyword>
<accession>A0A0H5QHC2</accession>
<comment type="subcellular location">
    <subcellularLocation>
        <location evidence="1">Nucleus</location>
    </subcellularLocation>
</comment>
<dbReference type="Pfam" id="PF20168">
    <property type="entry name" value="PDS5"/>
    <property type="match status" value="1"/>
</dbReference>
<dbReference type="GO" id="GO:0007064">
    <property type="term" value="P:mitotic sister chromatid cohesion"/>
    <property type="evidence" value="ECO:0007669"/>
    <property type="project" value="InterPro"/>
</dbReference>
<reference evidence="7" key="1">
    <citation type="submission" date="2015-04" db="EMBL/GenBank/DDBJ databases">
        <title>The genome sequence of the plant pathogenic Rhizarian Plasmodiophora brassicae reveals insights in its biotrophic life cycle and the origin of chitin synthesis.</title>
        <authorList>
            <person name="Schwelm A."/>
            <person name="Fogelqvist J."/>
            <person name="Knaust A."/>
            <person name="Julke S."/>
            <person name="Lilja T."/>
            <person name="Dhandapani V."/>
            <person name="Bonilla-Rosso G."/>
            <person name="Karlsson M."/>
            <person name="Shevchenko A."/>
            <person name="Choi S.R."/>
            <person name="Kim H.G."/>
            <person name="Park J.Y."/>
            <person name="Lim Y.P."/>
            <person name="Ludwig-Muller J."/>
            <person name="Dixelius C."/>
        </authorList>
    </citation>
    <scope>NUCLEOTIDE SEQUENCE</scope>
    <source>
        <tissue evidence="7">Potato root galls</tissue>
    </source>
</reference>
<feature type="region of interest" description="Disordered" evidence="6">
    <location>
        <begin position="1249"/>
        <end position="1329"/>
    </location>
</feature>
<dbReference type="GO" id="GO:0006281">
    <property type="term" value="P:DNA repair"/>
    <property type="evidence" value="ECO:0007669"/>
    <property type="project" value="TreeGrafter"/>
</dbReference>
<keyword evidence="2" id="KW-0132">Cell division</keyword>
<dbReference type="PANTHER" id="PTHR12663">
    <property type="entry name" value="ANDROGEN INDUCED INHIBITOR OF PROLIFERATION AS3 / PDS5-RELATED"/>
    <property type="match status" value="1"/>
</dbReference>
<evidence type="ECO:0000256" key="6">
    <source>
        <dbReference type="SAM" id="MobiDB-lite"/>
    </source>
</evidence>
<keyword evidence="5" id="KW-0131">Cell cycle</keyword>
<dbReference type="InterPro" id="IPR039776">
    <property type="entry name" value="Pds5"/>
</dbReference>
<evidence type="ECO:0000313" key="7">
    <source>
        <dbReference type="EMBL" id="CRZ01062.1"/>
    </source>
</evidence>
<sequence>MAPPEESLLRSVCTSGYLSKCKNHRDLLRNLKSLSSTLLSTSPEPPCTPKLLASVANELRSPCIADASKPEIRLHAATCYVELFRLTAPVPPWHGEALYDIMRSLIEQIDMISGTQSAAIMAAQFHILESMSVIKIPIVLLDESEQTETSLDILQRLFKTCIQIASRGLPQPFENCIRDILSSVIEEADPIPQSLILILLNLMLDSSDASQRSAELAKRVIHECKGMLEGPLTRILAEVITSRSSPLAKEIGKRSQQLNLLLQLARLDPIILRGVIPQLQDALESKDDDNRLQFVKLFGNIFSSEQCSMGNEFSLLFNAYLKRATDVSELIREEFVSKATLILVNIPESRVQLTSLLSDRALDPSDHVRCVLVKSVCEMAISRPDVLDPLLLKAIGGRIMDRKPSVRFEAINGLALVFKAHCSRYWSDGKPVPSHVKKFSWIPQQLVGLYLKALPDKGQLVDDIMDNHVIDKSLESGPRTSLLLAVFATCNTVHQKAFLRHYVTEKRHASKLLCDALELRERLRTITDTDQNARLLLQRNQRLQSLALLLPGNVDVKILESLFEERDGNIFKWLFISASRTRDTSEVRAAISELRGALSTSKKLQSVADCVVRRAAMITLGRDNILELIDIVMKNNNTKLCADAMSILLVIAEEEPLLFSSYLEKLSEFVCSDGGHLSDFALKAIALCSNAKVGGAPSAALLRTLCVEGDIPQAEWSAMILCNNGLTSVCQTVLDDFANSLDFNSPQFHSFLSSCCSIARLQPLLFQGSSTSSAIIDFIMTDLLTNDAPELMPAKCQGLRLLSDFAVGMELLGSTPDLSAPNKREDILGLLWKLLSAPECDEMTLCAFSAMNKLLTVPHIEGSLSPYEFAILGQRILTASSAALRESFLEEIWNNLLILKLPFRFGILVALAAVESDREVQNSTRKRLQILVGRLRQASSMTYIKRDGAKNVSLSMMPEYALLYLLHLLGSQPGFAVSNVTLLRSYTKVISCFLDALLTVHNHNFAFILTLLSCLKKAQPISGSAHHDIPAENVYALVELTHLVLKRKYQGQEWSSEQSGKILLPCQWYQMLPSPVAGTFLPLDFSLKPQAGHQNMVLPKQERNASLHSPKSETASGSSKRERSSKVQSSHSDTAVVGSRRSLPRKVKTDMPFCYQPLSGSDEDSDVVMDDVPKSSRTPHRNITPRPDVEPTQHAVQSVSDTGDFRDCSVSPIQHNVKAFLIESNTNTSPMRNADLVDKPVIMPLSCDGGEIRGRPDVSEPAGVSTSPALVPKRNSARSSRTRQREITTDDPAGKHAKSDGNAGQHFPADTAMADSLGGESKIAADAPECDTMENSLADALMQDS</sequence>
<name>A0A0H5QHC2_9EUKA</name>
<dbReference type="GO" id="GO:0000785">
    <property type="term" value="C:chromatin"/>
    <property type="evidence" value="ECO:0007669"/>
    <property type="project" value="TreeGrafter"/>
</dbReference>
<evidence type="ECO:0000256" key="4">
    <source>
        <dbReference type="ARBA" id="ARBA00023242"/>
    </source>
</evidence>
<dbReference type="GO" id="GO:0051301">
    <property type="term" value="P:cell division"/>
    <property type="evidence" value="ECO:0007669"/>
    <property type="project" value="UniProtKB-KW"/>
</dbReference>
<evidence type="ECO:0000256" key="3">
    <source>
        <dbReference type="ARBA" id="ARBA00022776"/>
    </source>
</evidence>
<dbReference type="InterPro" id="IPR011989">
    <property type="entry name" value="ARM-like"/>
</dbReference>
<dbReference type="PANTHER" id="PTHR12663:SF0">
    <property type="entry name" value="PRECOCIOUS DISSOCIATION OF SISTERS 5, ISOFORM A"/>
    <property type="match status" value="1"/>
</dbReference>
<feature type="compositionally biased region" description="Polar residues" evidence="6">
    <location>
        <begin position="1106"/>
        <end position="1118"/>
    </location>
</feature>
<dbReference type="EMBL" id="HACM01000620">
    <property type="protein sequence ID" value="CRZ01062.1"/>
    <property type="molecule type" value="Transcribed_RNA"/>
</dbReference>
<keyword evidence="4" id="KW-0539">Nucleus</keyword>
<evidence type="ECO:0000256" key="2">
    <source>
        <dbReference type="ARBA" id="ARBA00022618"/>
    </source>
</evidence>
<dbReference type="SUPFAM" id="SSF48371">
    <property type="entry name" value="ARM repeat"/>
    <property type="match status" value="1"/>
</dbReference>
<evidence type="ECO:0000256" key="1">
    <source>
        <dbReference type="ARBA" id="ARBA00004123"/>
    </source>
</evidence>
<feature type="non-terminal residue" evidence="7">
    <location>
        <position position="1345"/>
    </location>
</feature>
<feature type="compositionally biased region" description="Basic and acidic residues" evidence="6">
    <location>
        <begin position="1283"/>
        <end position="1299"/>
    </location>
</feature>
<organism evidence="7">
    <name type="scientific">Spongospora subterranea</name>
    <dbReference type="NCBI Taxonomy" id="70186"/>
    <lineage>
        <taxon>Eukaryota</taxon>
        <taxon>Sar</taxon>
        <taxon>Rhizaria</taxon>
        <taxon>Endomyxa</taxon>
        <taxon>Phytomyxea</taxon>
        <taxon>Plasmodiophorida</taxon>
        <taxon>Plasmodiophoridae</taxon>
        <taxon>Spongospora</taxon>
    </lineage>
</organism>
<dbReference type="InterPro" id="IPR016024">
    <property type="entry name" value="ARM-type_fold"/>
</dbReference>
<dbReference type="GO" id="GO:0005634">
    <property type="term" value="C:nucleus"/>
    <property type="evidence" value="ECO:0007669"/>
    <property type="project" value="UniProtKB-SubCell"/>
</dbReference>
<feature type="region of interest" description="Disordered" evidence="6">
    <location>
        <begin position="1101"/>
        <end position="1194"/>
    </location>
</feature>
<dbReference type="Gene3D" id="1.25.10.10">
    <property type="entry name" value="Leucine-rich Repeat Variant"/>
    <property type="match status" value="1"/>
</dbReference>
<protein>
    <submittedName>
        <fullName evidence="7">Uncharacterized protein</fullName>
    </submittedName>
</protein>